<protein>
    <recommendedName>
        <fullName evidence="4">O-antigen ligase domain-containing protein</fullName>
    </recommendedName>
</protein>
<feature type="transmembrane region" description="Helical" evidence="1">
    <location>
        <begin position="126"/>
        <end position="146"/>
    </location>
</feature>
<evidence type="ECO:0000313" key="3">
    <source>
        <dbReference type="Proteomes" id="UP001597357"/>
    </source>
</evidence>
<gene>
    <name evidence="2" type="ORF">ACFSQ0_09250</name>
</gene>
<dbReference type="RefSeq" id="WP_379047306.1">
    <property type="nucleotide sequence ID" value="NZ_JBHULZ010000041.1"/>
</dbReference>
<feature type="transmembrane region" description="Helical" evidence="1">
    <location>
        <begin position="227"/>
        <end position="247"/>
    </location>
</feature>
<name>A0ABW5SFK6_9FLAO</name>
<evidence type="ECO:0008006" key="4">
    <source>
        <dbReference type="Google" id="ProtNLM"/>
    </source>
</evidence>
<feature type="transmembrane region" description="Helical" evidence="1">
    <location>
        <begin position="12"/>
        <end position="33"/>
    </location>
</feature>
<evidence type="ECO:0000313" key="2">
    <source>
        <dbReference type="EMBL" id="MFD2698175.1"/>
    </source>
</evidence>
<accession>A0ABW5SFK6</accession>
<feature type="transmembrane region" description="Helical" evidence="1">
    <location>
        <begin position="309"/>
        <end position="330"/>
    </location>
</feature>
<keyword evidence="1" id="KW-1133">Transmembrane helix</keyword>
<keyword evidence="1" id="KW-0812">Transmembrane</keyword>
<feature type="transmembrane region" description="Helical" evidence="1">
    <location>
        <begin position="64"/>
        <end position="81"/>
    </location>
</feature>
<feature type="transmembrane region" description="Helical" evidence="1">
    <location>
        <begin position="342"/>
        <end position="368"/>
    </location>
</feature>
<sequence length="386" mass="45794">MKKWLNPDKSQVFFWFLFLFLGIEALNKLYYHIIEAEFYLQKLVKLLAFAFMFLSLLFTRTQQLLGIFLLVLWFVLGQYFLPQAFTTLAIIGFARYLFFLILLLYFKDLRSFDKHKTRKITSFWEFFLWLNNSLIVLGALFQLEWFKSYEGERWGYNGLVWASANSTYLYLSALLYFVFYYKKKFYYQPLFWFTLAASLLIGTKSVYLAVFLFSLVLLVNAKISKKWVLGSLSITSMLFLVGVYVLFNYSLFAEISKEEGWLTAVLSYRDDLLLTETIPYIQENWRSLHYFIGGLSNPLLRPQLELIDLWLYFGILGAPLYLYLFFRYYFNFKLAQQDKLWFAVLFAVPLITGNFFYNASVPIYLLLIKLAYLKTPDKFSNTGDKP</sequence>
<reference evidence="3" key="1">
    <citation type="journal article" date="2019" name="Int. J. Syst. Evol. Microbiol.">
        <title>The Global Catalogue of Microorganisms (GCM) 10K type strain sequencing project: providing services to taxonomists for standard genome sequencing and annotation.</title>
        <authorList>
            <consortium name="The Broad Institute Genomics Platform"/>
            <consortium name="The Broad Institute Genome Sequencing Center for Infectious Disease"/>
            <person name="Wu L."/>
            <person name="Ma J."/>
        </authorList>
    </citation>
    <scope>NUCLEOTIDE SEQUENCE [LARGE SCALE GENOMIC DNA]</scope>
    <source>
        <strain evidence="3">KCTC 42255</strain>
    </source>
</reference>
<feature type="transmembrane region" description="Helical" evidence="1">
    <location>
        <begin position="39"/>
        <end position="57"/>
    </location>
</feature>
<keyword evidence="3" id="KW-1185">Reference proteome</keyword>
<feature type="transmembrane region" description="Helical" evidence="1">
    <location>
        <begin position="87"/>
        <end position="106"/>
    </location>
</feature>
<proteinExistence type="predicted"/>
<feature type="transmembrane region" description="Helical" evidence="1">
    <location>
        <begin position="158"/>
        <end position="179"/>
    </location>
</feature>
<dbReference type="EMBL" id="JBHULZ010000041">
    <property type="protein sequence ID" value="MFD2698175.1"/>
    <property type="molecule type" value="Genomic_DNA"/>
</dbReference>
<evidence type="ECO:0000256" key="1">
    <source>
        <dbReference type="SAM" id="Phobius"/>
    </source>
</evidence>
<keyword evidence="1" id="KW-0472">Membrane</keyword>
<comment type="caution">
    <text evidence="2">The sequence shown here is derived from an EMBL/GenBank/DDBJ whole genome shotgun (WGS) entry which is preliminary data.</text>
</comment>
<dbReference type="Proteomes" id="UP001597357">
    <property type="component" value="Unassembled WGS sequence"/>
</dbReference>
<organism evidence="2 3">
    <name type="scientific">Mesonia sediminis</name>
    <dbReference type="NCBI Taxonomy" id="1703946"/>
    <lineage>
        <taxon>Bacteria</taxon>
        <taxon>Pseudomonadati</taxon>
        <taxon>Bacteroidota</taxon>
        <taxon>Flavobacteriia</taxon>
        <taxon>Flavobacteriales</taxon>
        <taxon>Flavobacteriaceae</taxon>
        <taxon>Mesonia</taxon>
    </lineage>
</organism>
<feature type="transmembrane region" description="Helical" evidence="1">
    <location>
        <begin position="191"/>
        <end position="221"/>
    </location>
</feature>